<organism evidence="2 3">
    <name type="scientific">Uncinula necator</name>
    <name type="common">Grape powdery mildew</name>
    <dbReference type="NCBI Taxonomy" id="52586"/>
    <lineage>
        <taxon>Eukaryota</taxon>
        <taxon>Fungi</taxon>
        <taxon>Dikarya</taxon>
        <taxon>Ascomycota</taxon>
        <taxon>Pezizomycotina</taxon>
        <taxon>Leotiomycetes</taxon>
        <taxon>Erysiphales</taxon>
        <taxon>Erysiphaceae</taxon>
        <taxon>Erysiphe</taxon>
    </lineage>
</organism>
<protein>
    <submittedName>
        <fullName evidence="2">Uncharacterized protein</fullName>
    </submittedName>
</protein>
<evidence type="ECO:0000313" key="3">
    <source>
        <dbReference type="Proteomes" id="UP000030854"/>
    </source>
</evidence>
<evidence type="ECO:0000313" key="2">
    <source>
        <dbReference type="EMBL" id="KHJ33777.1"/>
    </source>
</evidence>
<evidence type="ECO:0000256" key="1">
    <source>
        <dbReference type="SAM" id="MobiDB-lite"/>
    </source>
</evidence>
<comment type="caution">
    <text evidence="2">The sequence shown here is derived from an EMBL/GenBank/DDBJ whole genome shotgun (WGS) entry which is preliminary data.</text>
</comment>
<name>A0A0B1P546_UNCNE</name>
<dbReference type="STRING" id="52586.A0A0B1P546"/>
<accession>A0A0B1P546</accession>
<reference evidence="2 3" key="1">
    <citation type="journal article" date="2014" name="BMC Genomics">
        <title>Adaptive genomic structural variation in the grape powdery mildew pathogen, Erysiphe necator.</title>
        <authorList>
            <person name="Jones L."/>
            <person name="Riaz S."/>
            <person name="Morales-Cruz A."/>
            <person name="Amrine K.C."/>
            <person name="McGuire B."/>
            <person name="Gubler W.D."/>
            <person name="Walker M.A."/>
            <person name="Cantu D."/>
        </authorList>
    </citation>
    <scope>NUCLEOTIDE SEQUENCE [LARGE SCALE GENOMIC DNA]</scope>
    <source>
        <strain evidence="3">c</strain>
    </source>
</reference>
<feature type="region of interest" description="Disordered" evidence="1">
    <location>
        <begin position="86"/>
        <end position="125"/>
    </location>
</feature>
<keyword evidence="3" id="KW-1185">Reference proteome</keyword>
<dbReference type="AlphaFoldDB" id="A0A0B1P546"/>
<dbReference type="EMBL" id="JNVN01001239">
    <property type="protein sequence ID" value="KHJ33777.1"/>
    <property type="molecule type" value="Genomic_DNA"/>
</dbReference>
<sequence length="357" mass="40900">MLKLGFNSRLGRSSPKILNSDLYNFSVHWRTFSSSNRCNADQEESRKSRSANAFQELTSIVPRPSKADVNRTISENSSSYVIRRIEITDTPGHQRQLPRDLNATRKVKSKDSDSGSKYRPASNASKIAREVAAKFSARVRKEGFGGGNRQQSRNRSLRGIPRKPRLKPWEEEKELPYTEEETEYSDLRDGGFTTPYNPDTSEQNLARHRPAVISNGTGIVDSIRYRLAVATDNISPQYRIAPQHLMRINRGKGTLFEDPEQRGIFQRWKDKLDRENAEYYGVPYIREELGSLPENTQEEIIKQWVAGQYEAPALISPGNPFTYVHNYAKRNETWLNEDTKKFEAKLASLLEPDTRLS</sequence>
<feature type="region of interest" description="Disordered" evidence="1">
    <location>
        <begin position="141"/>
        <end position="189"/>
    </location>
</feature>
<gene>
    <name evidence="2" type="ORF">EV44_g2987</name>
</gene>
<dbReference type="Proteomes" id="UP000030854">
    <property type="component" value="Unassembled WGS sequence"/>
</dbReference>
<feature type="compositionally biased region" description="Basic and acidic residues" evidence="1">
    <location>
        <begin position="167"/>
        <end position="176"/>
    </location>
</feature>
<dbReference type="HOGENOM" id="CLU_062659_0_0_1"/>
<proteinExistence type="predicted"/>